<accession>A0A1X7IZX7</accession>
<evidence type="ECO:0000313" key="1">
    <source>
        <dbReference type="EMBL" id="SMG20728.1"/>
    </source>
</evidence>
<dbReference type="STRING" id="561720.SAMN06275492_1074"/>
<sequence>MDMGMVQSITGMKQAETMTKVGVAVQKKTMDLAEMQGQMVQEMMASMGIGGNLDIQA</sequence>
<dbReference type="Proteomes" id="UP000193355">
    <property type="component" value="Unassembled WGS sequence"/>
</dbReference>
<gene>
    <name evidence="1" type="ORF">SAMN06275492_1074</name>
</gene>
<dbReference type="EMBL" id="FXBB01000007">
    <property type="protein sequence ID" value="SMG20728.1"/>
    <property type="molecule type" value="Genomic_DNA"/>
</dbReference>
<keyword evidence="2" id="KW-1185">Reference proteome</keyword>
<proteinExistence type="predicted"/>
<dbReference type="AlphaFoldDB" id="A0A1X7IZX7"/>
<dbReference type="InterPro" id="IPR025906">
    <property type="entry name" value="YjfB_motility"/>
</dbReference>
<evidence type="ECO:0000313" key="2">
    <source>
        <dbReference type="Proteomes" id="UP000193355"/>
    </source>
</evidence>
<name>A0A1X7IZX7_9BACT</name>
<dbReference type="Pfam" id="PF14070">
    <property type="entry name" value="YjfB_motility"/>
    <property type="match status" value="1"/>
</dbReference>
<dbReference type="OrthoDB" id="9873496at2"/>
<reference evidence="2" key="1">
    <citation type="submission" date="2017-04" db="EMBL/GenBank/DDBJ databases">
        <authorList>
            <person name="Varghese N."/>
            <person name="Submissions S."/>
        </authorList>
    </citation>
    <scope>NUCLEOTIDE SEQUENCE [LARGE SCALE GENOMIC DNA]</scope>
    <source>
        <strain evidence="2">USBA 82</strain>
    </source>
</reference>
<organism evidence="1 2">
    <name type="scientific">Dethiosulfovibrio salsuginis</name>
    <dbReference type="NCBI Taxonomy" id="561720"/>
    <lineage>
        <taxon>Bacteria</taxon>
        <taxon>Thermotogati</taxon>
        <taxon>Synergistota</taxon>
        <taxon>Synergistia</taxon>
        <taxon>Synergistales</taxon>
        <taxon>Dethiosulfovibrionaceae</taxon>
        <taxon>Dethiosulfovibrio</taxon>
    </lineage>
</organism>
<protein>
    <submittedName>
        <fullName evidence="1">Putative motility protein</fullName>
    </submittedName>
</protein>